<evidence type="ECO:0000259" key="1">
    <source>
        <dbReference type="PROSITE" id="PS50097"/>
    </source>
</evidence>
<protein>
    <submittedName>
        <fullName evidence="3">13786_t:CDS:1</fullName>
    </submittedName>
</protein>
<name>A0A9N9B9M3_9GLOM</name>
<keyword evidence="4" id="KW-1185">Reference proteome</keyword>
<feature type="domain" description="TLDc" evidence="2">
    <location>
        <begin position="223"/>
        <end position="418"/>
    </location>
</feature>
<evidence type="ECO:0000313" key="4">
    <source>
        <dbReference type="Proteomes" id="UP000789342"/>
    </source>
</evidence>
<dbReference type="Pfam" id="PF00651">
    <property type="entry name" value="BTB"/>
    <property type="match status" value="1"/>
</dbReference>
<evidence type="ECO:0000313" key="3">
    <source>
        <dbReference type="EMBL" id="CAG8556019.1"/>
    </source>
</evidence>
<dbReference type="AlphaFoldDB" id="A0A9N9B9M3"/>
<dbReference type="PROSITE" id="PS50097">
    <property type="entry name" value="BTB"/>
    <property type="match status" value="1"/>
</dbReference>
<dbReference type="PROSITE" id="PS51886">
    <property type="entry name" value="TLDC"/>
    <property type="match status" value="1"/>
</dbReference>
<dbReference type="Proteomes" id="UP000789342">
    <property type="component" value="Unassembled WGS sequence"/>
</dbReference>
<proteinExistence type="predicted"/>
<dbReference type="InterPro" id="IPR006571">
    <property type="entry name" value="TLDc_dom"/>
</dbReference>
<organism evidence="3 4">
    <name type="scientific">Acaulospora morrowiae</name>
    <dbReference type="NCBI Taxonomy" id="94023"/>
    <lineage>
        <taxon>Eukaryota</taxon>
        <taxon>Fungi</taxon>
        <taxon>Fungi incertae sedis</taxon>
        <taxon>Mucoromycota</taxon>
        <taxon>Glomeromycotina</taxon>
        <taxon>Glomeromycetes</taxon>
        <taxon>Diversisporales</taxon>
        <taxon>Acaulosporaceae</taxon>
        <taxon>Acaulospora</taxon>
    </lineage>
</organism>
<dbReference type="SMART" id="SM00225">
    <property type="entry name" value="BTB"/>
    <property type="match status" value="1"/>
</dbReference>
<dbReference type="Gene3D" id="3.30.710.10">
    <property type="entry name" value="Potassium Channel Kv1.1, Chain A"/>
    <property type="match status" value="1"/>
</dbReference>
<reference evidence="3" key="1">
    <citation type="submission" date="2021-06" db="EMBL/GenBank/DDBJ databases">
        <authorList>
            <person name="Kallberg Y."/>
            <person name="Tangrot J."/>
            <person name="Rosling A."/>
        </authorList>
    </citation>
    <scope>NUCLEOTIDE SEQUENCE</scope>
    <source>
        <strain evidence="3">CL551</strain>
    </source>
</reference>
<dbReference type="OrthoDB" id="45365at2759"/>
<feature type="domain" description="BTB" evidence="1">
    <location>
        <begin position="26"/>
        <end position="99"/>
    </location>
</feature>
<dbReference type="InterPro" id="IPR011333">
    <property type="entry name" value="SKP1/BTB/POZ_sf"/>
</dbReference>
<sequence length="435" mass="49252">MALDQSKFYEILAKDLIKLLKDNNDHDMVITAGEEPDVRTFHVHSNILRARSTYFSTSMSEIWIRKKDGIIQFRKPNISPEVFEIILGYIYGGKTFEDNLDPSIIFDCVMAADELGIIEFLHYAQDYLMPNLSVDPSNWSAENHASLGKILKNCIEHIRFHNMDANEFRTKVLPFKGVLGTDYERISVYFPELLGKSANATGSQKSKKLMKMKLPSRGAIISTIMSSSHAAMIASWIDRKDLTTNQEAGGDGLNEKHTFQPYSTSEIPYKFYLLARGSRDGFSAKTFHSKCDGKRSTVTLFKLQDHDIFVGGYNPGIWNSVMWPQYKKDEKAFVFSFTQGGGTNGTNDIQGKIGRLTNPESYEYALNCWRSNGPSFGNLDLLMQGRKLTFKHKTYMPNVMPFDDKTVNTEDYEVFEVVEKAVNGKDADSDDILDG</sequence>
<comment type="caution">
    <text evidence="3">The sequence shown here is derived from an EMBL/GenBank/DDBJ whole genome shotgun (WGS) entry which is preliminary data.</text>
</comment>
<dbReference type="EMBL" id="CAJVPV010003624">
    <property type="protein sequence ID" value="CAG8556019.1"/>
    <property type="molecule type" value="Genomic_DNA"/>
</dbReference>
<dbReference type="Pfam" id="PF07534">
    <property type="entry name" value="TLD"/>
    <property type="match status" value="1"/>
</dbReference>
<dbReference type="InterPro" id="IPR000210">
    <property type="entry name" value="BTB/POZ_dom"/>
</dbReference>
<evidence type="ECO:0000259" key="2">
    <source>
        <dbReference type="PROSITE" id="PS51886"/>
    </source>
</evidence>
<dbReference type="SUPFAM" id="SSF54695">
    <property type="entry name" value="POZ domain"/>
    <property type="match status" value="1"/>
</dbReference>
<accession>A0A9N9B9M3</accession>
<gene>
    <name evidence="3" type="ORF">AMORRO_LOCUS5794</name>
</gene>